<dbReference type="Proteomes" id="UP000262802">
    <property type="component" value="Chromosome"/>
</dbReference>
<keyword evidence="1" id="KW-0472">Membrane</keyword>
<feature type="domain" description="Protein-glutamine gamma-glutamyltransferase-like C-terminal" evidence="2">
    <location>
        <begin position="214"/>
        <end position="280"/>
    </location>
</feature>
<dbReference type="InterPro" id="IPR025403">
    <property type="entry name" value="TgpA-like_C"/>
</dbReference>
<evidence type="ECO:0000259" key="2">
    <source>
        <dbReference type="Pfam" id="PF13559"/>
    </source>
</evidence>
<proteinExistence type="predicted"/>
<keyword evidence="4" id="KW-1185">Reference proteome</keyword>
<evidence type="ECO:0000256" key="1">
    <source>
        <dbReference type="SAM" id="Phobius"/>
    </source>
</evidence>
<name>A0A3B7QWP2_9BACT</name>
<feature type="transmembrane region" description="Helical" evidence="1">
    <location>
        <begin position="144"/>
        <end position="164"/>
    </location>
</feature>
<keyword evidence="1" id="KW-1133">Transmembrane helix</keyword>
<dbReference type="EMBL" id="CP032317">
    <property type="protein sequence ID" value="AYA35653.1"/>
    <property type="molecule type" value="Genomic_DNA"/>
</dbReference>
<accession>A0A3B7QWP2</accession>
<sequence>MARAGNRPNASRRQRRQWYRRHVVPPQLRRPYPLMLPYPRRFAHHLGSLAAALLLVQLAVAAPAAPQPQPQPPVARAAAAQPAPAPVSVRHFEAAELQRLQADDDLQYHEAPPPTNPLSRWWRDLMQRLFEALPEGSSAMFWRVLAYGVAAVALVLIVMQLLNLRLSDWLRGRGRDIAVPYATEADDVHEQTLPQRLQQAEAQGQWRLATRLGYLLVLKALTDRGLISWTPDKTNHHYQAELQTNAARLVPAFASVTRQFEYVWYGELELEAAPYEQVRAMRQAFLTDLQNRRAA</sequence>
<keyword evidence="1" id="KW-0812">Transmembrane</keyword>
<dbReference type="Pfam" id="PF13559">
    <property type="entry name" value="DUF4129"/>
    <property type="match status" value="1"/>
</dbReference>
<dbReference type="KEGG" id="hyh:D3Y59_00460"/>
<reference evidence="3 4" key="1">
    <citation type="submission" date="2018-09" db="EMBL/GenBank/DDBJ databases">
        <title>Hymenobacter medium sp. nov., isolated from R2A medium.</title>
        <authorList>
            <person name="Yingchao G."/>
        </authorList>
    </citation>
    <scope>NUCLEOTIDE SEQUENCE [LARGE SCALE GENOMIC DNA]</scope>
    <source>
        <strain evidence="4">sh-6</strain>
    </source>
</reference>
<evidence type="ECO:0000313" key="3">
    <source>
        <dbReference type="EMBL" id="AYA35653.1"/>
    </source>
</evidence>
<evidence type="ECO:0000313" key="4">
    <source>
        <dbReference type="Proteomes" id="UP000262802"/>
    </source>
</evidence>
<protein>
    <submittedName>
        <fullName evidence="3">DUF4129 domain-containing protein</fullName>
    </submittedName>
</protein>
<dbReference type="AlphaFoldDB" id="A0A3B7QWP2"/>
<dbReference type="OrthoDB" id="5491447at2"/>
<organism evidence="3 4">
    <name type="scientific">Hymenobacter oligotrophus</name>
    <dbReference type="NCBI Taxonomy" id="2319843"/>
    <lineage>
        <taxon>Bacteria</taxon>
        <taxon>Pseudomonadati</taxon>
        <taxon>Bacteroidota</taxon>
        <taxon>Cytophagia</taxon>
        <taxon>Cytophagales</taxon>
        <taxon>Hymenobacteraceae</taxon>
        <taxon>Hymenobacter</taxon>
    </lineage>
</organism>
<gene>
    <name evidence="3" type="ORF">D3Y59_00460</name>
</gene>